<dbReference type="EMBL" id="CP002299">
    <property type="protein sequence ID" value="ADP84234.1"/>
    <property type="molecule type" value="Genomic_DNA"/>
</dbReference>
<organism evidence="1 2">
    <name type="scientific">Pseudofrankia inefficax (strain DSM 45817 / CECT 9037 / DDB 130130 / EuI1c)</name>
    <name type="common">Frankia inefficax</name>
    <dbReference type="NCBI Taxonomy" id="298654"/>
    <lineage>
        <taxon>Bacteria</taxon>
        <taxon>Bacillati</taxon>
        <taxon>Actinomycetota</taxon>
        <taxon>Actinomycetes</taxon>
        <taxon>Frankiales</taxon>
        <taxon>Frankiaceae</taxon>
        <taxon>Pseudofrankia</taxon>
    </lineage>
</organism>
<dbReference type="AlphaFoldDB" id="E3J4H0"/>
<sequence>MSEEARGDVFGQLCRVIAGEIEAQVGVRRPVEAMAPLIADALLDVFDIMLRPPEPAGQSQREAKNEATSA</sequence>
<proteinExistence type="predicted"/>
<gene>
    <name evidence="1" type="ordered locus">FraEuI1c_6250</name>
</gene>
<dbReference type="OrthoDB" id="3428009at2"/>
<evidence type="ECO:0000313" key="2">
    <source>
        <dbReference type="Proteomes" id="UP000002484"/>
    </source>
</evidence>
<protein>
    <submittedName>
        <fullName evidence="1">Uncharacterized protein</fullName>
    </submittedName>
</protein>
<keyword evidence="2" id="KW-1185">Reference proteome</keyword>
<name>E3J4H0_PSEI1</name>
<dbReference type="Proteomes" id="UP000002484">
    <property type="component" value="Chromosome"/>
</dbReference>
<accession>E3J4H0</accession>
<reference evidence="1 2" key="1">
    <citation type="submission" date="2010-10" db="EMBL/GenBank/DDBJ databases">
        <title>Complete sequence of Frankia sp. EuI1c.</title>
        <authorList>
            <consortium name="US DOE Joint Genome Institute"/>
            <person name="Lucas S."/>
            <person name="Copeland A."/>
            <person name="Lapidus A."/>
            <person name="Cheng J.-F."/>
            <person name="Bruce D."/>
            <person name="Goodwin L."/>
            <person name="Pitluck S."/>
            <person name="Chertkov O."/>
            <person name="Detter J.C."/>
            <person name="Han C."/>
            <person name="Tapia R."/>
            <person name="Land M."/>
            <person name="Hauser L."/>
            <person name="Jeffries C."/>
            <person name="Kyrpides N."/>
            <person name="Ivanova N."/>
            <person name="Mikhailova N."/>
            <person name="Beauchemin N."/>
            <person name="Sen A."/>
            <person name="Sur S.A."/>
            <person name="Gtari M."/>
            <person name="Wall L."/>
            <person name="Tisa L."/>
            <person name="Woyke T."/>
        </authorList>
    </citation>
    <scope>NUCLEOTIDE SEQUENCE [LARGE SCALE GENOMIC DNA]</scope>
    <source>
        <strain evidence="2">DSM 45817 / CECT 9037 / EuI1c</strain>
    </source>
</reference>
<dbReference type="HOGENOM" id="CLU_2751974_0_0_11"/>
<dbReference type="RefSeq" id="WP_013427347.1">
    <property type="nucleotide sequence ID" value="NC_014666.1"/>
</dbReference>
<dbReference type="InParanoid" id="E3J4H0"/>
<evidence type="ECO:0000313" key="1">
    <source>
        <dbReference type="EMBL" id="ADP84234.1"/>
    </source>
</evidence>
<dbReference type="KEGG" id="fri:FraEuI1c_6250"/>